<dbReference type="SUPFAM" id="SSF53448">
    <property type="entry name" value="Nucleotide-diphospho-sugar transferases"/>
    <property type="match status" value="1"/>
</dbReference>
<dbReference type="GO" id="GO:0009252">
    <property type="term" value="P:peptidoglycan biosynthetic process"/>
    <property type="evidence" value="ECO:0007669"/>
    <property type="project" value="UniProtKB-UniRule"/>
</dbReference>
<feature type="region of interest" description="Linker" evidence="18">
    <location>
        <begin position="269"/>
        <end position="289"/>
    </location>
</feature>
<feature type="binding site" evidence="18">
    <location>
        <position position="208"/>
    </location>
    <ligand>
        <name>UDP-N-acetyl-alpha-D-glucosamine</name>
        <dbReference type="ChEBI" id="CHEBI:57705"/>
    </ligand>
</feature>
<comment type="cofactor">
    <cofactor evidence="18">
        <name>Mg(2+)</name>
        <dbReference type="ChEBI" id="CHEBI:18420"/>
    </cofactor>
    <text evidence="18">Binds 1 Mg(2+) ion per subunit.</text>
</comment>
<keyword evidence="14 18" id="KW-0961">Cell wall biogenesis/degradation</keyword>
<feature type="binding site" evidence="18">
    <location>
        <position position="372"/>
    </location>
    <ligand>
        <name>UDP-N-acetyl-alpha-D-glucosamine</name>
        <dbReference type="ChEBI" id="CHEBI:57705"/>
    </ligand>
</feature>
<dbReference type="EC" id="2.3.1.157" evidence="18"/>
<dbReference type="HAMAP" id="MF_01631">
    <property type="entry name" value="GlmU"/>
    <property type="match status" value="1"/>
</dbReference>
<dbReference type="InterPro" id="IPR001451">
    <property type="entry name" value="Hexapep"/>
</dbReference>
<comment type="catalytic activity">
    <reaction evidence="16 18">
        <text>N-acetyl-alpha-D-glucosamine 1-phosphate + UTP + H(+) = UDP-N-acetyl-alpha-D-glucosamine + diphosphate</text>
        <dbReference type="Rhea" id="RHEA:13509"/>
        <dbReference type="ChEBI" id="CHEBI:15378"/>
        <dbReference type="ChEBI" id="CHEBI:33019"/>
        <dbReference type="ChEBI" id="CHEBI:46398"/>
        <dbReference type="ChEBI" id="CHEBI:57705"/>
        <dbReference type="ChEBI" id="CHEBI:57776"/>
        <dbReference type="EC" id="2.7.7.23"/>
    </reaction>
</comment>
<dbReference type="GO" id="GO:0000287">
    <property type="term" value="F:magnesium ion binding"/>
    <property type="evidence" value="ECO:0007669"/>
    <property type="project" value="UniProtKB-UniRule"/>
</dbReference>
<feature type="binding site" evidence="18">
    <location>
        <position position="51"/>
    </location>
    <ligand>
        <name>UDP-N-acetyl-alpha-D-glucosamine</name>
        <dbReference type="ChEBI" id="CHEBI:57705"/>
    </ligand>
</feature>
<feature type="binding site" evidence="18">
    <location>
        <position position="178"/>
    </location>
    <ligand>
        <name>UDP-N-acetyl-alpha-D-glucosamine</name>
        <dbReference type="ChEBI" id="CHEBI:57705"/>
    </ligand>
</feature>
<evidence type="ECO:0000259" key="20">
    <source>
        <dbReference type="Pfam" id="PF25087"/>
    </source>
</evidence>
<dbReference type="EC" id="2.7.7.23" evidence="18"/>
<evidence type="ECO:0000313" key="22">
    <source>
        <dbReference type="EMBL" id="VFJ47027.1"/>
    </source>
</evidence>
<dbReference type="InterPro" id="IPR029044">
    <property type="entry name" value="Nucleotide-diphossugar_trans"/>
</dbReference>
<evidence type="ECO:0000256" key="16">
    <source>
        <dbReference type="ARBA" id="ARBA00048493"/>
    </source>
</evidence>
<dbReference type="Gene3D" id="2.160.10.10">
    <property type="entry name" value="Hexapeptide repeat proteins"/>
    <property type="match status" value="1"/>
</dbReference>
<comment type="function">
    <text evidence="17 18">Catalyzes the last two sequential reactions in the de novo biosynthetic pathway for UDP-N-acetylglucosamine (UDP-GlcNAc). The C-terminal domain catalyzes the transfer of acetyl group from acetyl coenzyme A to glucosamine-1-phosphate (GlcN-1-P) to produce N-acetylglucosamine-1-phosphate (GlcNAc-1-P), which is converted into UDP-GlcNAc by the transfer of uridine 5-monophosphate (from uridine 5-triphosphate), a reaction catalyzed by the N-terminal domain.</text>
</comment>
<feature type="domain" description="MobA-like NTP transferase" evidence="19">
    <location>
        <begin position="35"/>
        <end position="169"/>
    </location>
</feature>
<feature type="binding site" evidence="18">
    <location>
        <position position="266"/>
    </location>
    <ligand>
        <name>UDP-N-acetyl-alpha-D-glucosamine</name>
        <dbReference type="ChEBI" id="CHEBI:57705"/>
    </ligand>
</feature>
<dbReference type="GO" id="GO:0019134">
    <property type="term" value="F:glucosamine-1-phosphate N-acetyltransferase activity"/>
    <property type="evidence" value="ECO:0007669"/>
    <property type="project" value="UniProtKB-UniRule"/>
</dbReference>
<dbReference type="EMBL" id="CAADEY010000002">
    <property type="protein sequence ID" value="VFJ42725.1"/>
    <property type="molecule type" value="Genomic_DNA"/>
</dbReference>
<evidence type="ECO:0000256" key="6">
    <source>
        <dbReference type="ARBA" id="ARBA00022695"/>
    </source>
</evidence>
<dbReference type="EMBL" id="CAADEX010000015">
    <property type="protein sequence ID" value="VFJ47027.1"/>
    <property type="molecule type" value="Genomic_DNA"/>
</dbReference>
<comment type="subcellular location">
    <subcellularLocation>
        <location evidence="1 18">Cytoplasm</location>
    </subcellularLocation>
</comment>
<feature type="binding site" evidence="18">
    <location>
        <begin position="37"/>
        <end position="40"/>
    </location>
    <ligand>
        <name>UDP-N-acetyl-alpha-D-glucosamine</name>
        <dbReference type="ChEBI" id="CHEBI:57705"/>
    </ligand>
</feature>
<feature type="binding site" evidence="18">
    <location>
        <position position="444"/>
    </location>
    <ligand>
        <name>acetyl-CoA</name>
        <dbReference type="ChEBI" id="CHEBI:57288"/>
    </ligand>
</feature>
<dbReference type="InterPro" id="IPR050065">
    <property type="entry name" value="GlmU-like"/>
</dbReference>
<feature type="region of interest" description="Pyrophosphorylase" evidence="18">
    <location>
        <begin position="1"/>
        <end position="268"/>
    </location>
</feature>
<dbReference type="GO" id="GO:0016020">
    <property type="term" value="C:membrane"/>
    <property type="evidence" value="ECO:0007669"/>
    <property type="project" value="GOC"/>
</dbReference>
<reference evidence="22" key="1">
    <citation type="submission" date="2019-02" db="EMBL/GenBank/DDBJ databases">
        <authorList>
            <person name="Gruber-Vodicka R. H."/>
            <person name="Seah K. B. B."/>
        </authorList>
    </citation>
    <scope>NUCLEOTIDE SEQUENCE</scope>
    <source>
        <strain evidence="21">BECK_DK161</strain>
        <strain evidence="22">BECK_DK47</strain>
    </source>
</reference>
<evidence type="ECO:0000256" key="10">
    <source>
        <dbReference type="ARBA" id="ARBA00022960"/>
    </source>
</evidence>
<dbReference type="GO" id="GO:0005737">
    <property type="term" value="C:cytoplasm"/>
    <property type="evidence" value="ECO:0007669"/>
    <property type="project" value="UniProtKB-SubCell"/>
</dbReference>
<feature type="binding site" evidence="18">
    <location>
        <position position="416"/>
    </location>
    <ligand>
        <name>UDP-N-acetyl-alpha-D-glucosamine</name>
        <dbReference type="ChEBI" id="CHEBI:57705"/>
    </ligand>
</feature>
<evidence type="ECO:0000256" key="7">
    <source>
        <dbReference type="ARBA" id="ARBA00022723"/>
    </source>
</evidence>
<feature type="binding site" evidence="18">
    <location>
        <position position="479"/>
    </location>
    <ligand>
        <name>acetyl-CoA</name>
        <dbReference type="ChEBI" id="CHEBI:57288"/>
    </ligand>
</feature>
<evidence type="ECO:0000256" key="14">
    <source>
        <dbReference type="ARBA" id="ARBA00023316"/>
    </source>
</evidence>
<keyword evidence="11 18" id="KW-0573">Peptidoglycan synthesis</keyword>
<evidence type="ECO:0000259" key="19">
    <source>
        <dbReference type="Pfam" id="PF12804"/>
    </source>
</evidence>
<keyword evidence="10 18" id="KW-0133">Cell shape</keyword>
<evidence type="ECO:0000313" key="21">
    <source>
        <dbReference type="EMBL" id="VFJ42725.1"/>
    </source>
</evidence>
<feature type="binding site" evidence="18">
    <location>
        <begin position="425"/>
        <end position="426"/>
    </location>
    <ligand>
        <name>acetyl-CoA</name>
        <dbReference type="ChEBI" id="CHEBI:57288"/>
    </ligand>
</feature>
<keyword evidence="8 18" id="KW-0677">Repeat</keyword>
<feature type="binding site" evidence="18">
    <location>
        <position position="390"/>
    </location>
    <ligand>
        <name>UDP-N-acetyl-alpha-D-glucosamine</name>
        <dbReference type="ChEBI" id="CHEBI:57705"/>
    </ligand>
</feature>
<feature type="binding site" evidence="18">
    <location>
        <begin position="119"/>
        <end position="120"/>
    </location>
    <ligand>
        <name>UDP-N-acetyl-alpha-D-glucosamine</name>
        <dbReference type="ChEBI" id="CHEBI:57705"/>
    </ligand>
</feature>
<dbReference type="Pfam" id="PF12804">
    <property type="entry name" value="NTP_transf_3"/>
    <property type="match status" value="1"/>
</dbReference>
<dbReference type="GO" id="GO:0003977">
    <property type="term" value="F:UDP-N-acetylglucosamine diphosphorylase activity"/>
    <property type="evidence" value="ECO:0007669"/>
    <property type="project" value="UniProtKB-UniRule"/>
</dbReference>
<accession>A0A450S586</accession>
<evidence type="ECO:0000256" key="9">
    <source>
        <dbReference type="ARBA" id="ARBA00022842"/>
    </source>
</evidence>
<feature type="binding site" evidence="18">
    <location>
        <position position="419"/>
    </location>
    <ligand>
        <name>acetyl-CoA</name>
        <dbReference type="ChEBI" id="CHEBI:57288"/>
    </ligand>
</feature>
<dbReference type="InterPro" id="IPR056729">
    <property type="entry name" value="GMPPB_C"/>
</dbReference>
<dbReference type="CDD" id="cd03353">
    <property type="entry name" value="LbH_GlmU_C"/>
    <property type="match status" value="1"/>
</dbReference>
<dbReference type="AlphaFoldDB" id="A0A450S586"/>
<dbReference type="GO" id="GO:0000902">
    <property type="term" value="P:cell morphogenesis"/>
    <property type="evidence" value="ECO:0007669"/>
    <property type="project" value="UniProtKB-UniRule"/>
</dbReference>
<feature type="binding site" evidence="18">
    <location>
        <position position="114"/>
    </location>
    <ligand>
        <name>UDP-N-acetyl-alpha-D-glucosamine</name>
        <dbReference type="ChEBI" id="CHEBI:57705"/>
    </ligand>
</feature>
<keyword evidence="12 18" id="KW-0511">Multifunctional enzyme</keyword>
<keyword evidence="4 18" id="KW-0963">Cytoplasm</keyword>
<dbReference type="PANTHER" id="PTHR43584">
    <property type="entry name" value="NUCLEOTIDYL TRANSFERASE"/>
    <property type="match status" value="1"/>
</dbReference>
<keyword evidence="13 18" id="KW-0012">Acyltransferase</keyword>
<keyword evidence="9 18" id="KW-0460">Magnesium</keyword>
<dbReference type="GO" id="GO:0071555">
    <property type="term" value="P:cell wall organization"/>
    <property type="evidence" value="ECO:0007669"/>
    <property type="project" value="UniProtKB-KW"/>
</dbReference>
<evidence type="ECO:0000256" key="4">
    <source>
        <dbReference type="ARBA" id="ARBA00022490"/>
    </source>
</evidence>
<evidence type="ECO:0000256" key="1">
    <source>
        <dbReference type="ARBA" id="ARBA00004496"/>
    </source>
</evidence>
<comment type="pathway">
    <text evidence="18">Bacterial outer membrane biogenesis; LPS lipid A biosynthesis.</text>
</comment>
<organism evidence="22">
    <name type="scientific">Candidatus Kentrum sp. DK</name>
    <dbReference type="NCBI Taxonomy" id="2126562"/>
    <lineage>
        <taxon>Bacteria</taxon>
        <taxon>Pseudomonadati</taxon>
        <taxon>Pseudomonadota</taxon>
        <taxon>Gammaproteobacteria</taxon>
        <taxon>Candidatus Kentrum</taxon>
    </lineage>
</organism>
<dbReference type="InterPro" id="IPR025877">
    <property type="entry name" value="MobA-like_NTP_Trfase"/>
</dbReference>
<sequence length="490" mass="52232">MSILSPFLTPLGGAGRTFAAGSNGIPLMHSEITTVILAAGQGQRMKSALPKVLHRIGDRTLLRFVIDAAANIDTGKILVVHGHGGEQIRAAFADPIPAPSHASGAPLAPGWVHQPTQLGTGHAVRQAMPHVPDDATVLVLYGDVPLIKPATLRAVVSQVGARRIGLVTVRLPDPAGYGRILRDSKGRVSGIVEEKDASDAERAITEVNTGIMAVPVARLRGWLARLDQDNAQGEFYLTDVIGFAVREGVTVETVMPEYPEEVLGVNDRIQLAELERHHQREQARALMASGVTLRDPARIDVRGEVTAGQDVTIDVNVILEGRVVIGDNVTIGPNTLIRDTEIGEGTEILANCVLEEAVVGKECRIGPFSRLRPQAELADRVHIGNFVEIKKSRVGEGSKVNHLTYIGDARIGQGVNVGAGTVTCNYDGVNKHRTEIEDSVFIGSGTMLVAPVTIGAGGTIGAGSTITKDTLPDKLTVERSRQVTLKIRKR</sequence>
<dbReference type="NCBIfam" id="TIGR01173">
    <property type="entry name" value="glmU"/>
    <property type="match status" value="1"/>
</dbReference>
<comment type="subunit">
    <text evidence="18">Homotrimer.</text>
</comment>
<evidence type="ECO:0000256" key="18">
    <source>
        <dbReference type="HAMAP-Rule" id="MF_01631"/>
    </source>
</evidence>
<dbReference type="Pfam" id="PF25087">
    <property type="entry name" value="GMPPB_C"/>
    <property type="match status" value="1"/>
</dbReference>
<proteinExistence type="inferred from homology"/>
<comment type="catalytic activity">
    <reaction evidence="15 18">
        <text>alpha-D-glucosamine 1-phosphate + acetyl-CoA = N-acetyl-alpha-D-glucosamine 1-phosphate + CoA + H(+)</text>
        <dbReference type="Rhea" id="RHEA:13725"/>
        <dbReference type="ChEBI" id="CHEBI:15378"/>
        <dbReference type="ChEBI" id="CHEBI:57287"/>
        <dbReference type="ChEBI" id="CHEBI:57288"/>
        <dbReference type="ChEBI" id="CHEBI:57776"/>
        <dbReference type="ChEBI" id="CHEBI:58516"/>
        <dbReference type="EC" id="2.3.1.157"/>
    </reaction>
</comment>
<feature type="binding site" evidence="18">
    <location>
        <position position="462"/>
    </location>
    <ligand>
        <name>acetyl-CoA</name>
        <dbReference type="ChEBI" id="CHEBI:57288"/>
    </ligand>
</feature>
<dbReference type="Gene3D" id="3.90.550.10">
    <property type="entry name" value="Spore Coat Polysaccharide Biosynthesis Protein SpsA, Chain A"/>
    <property type="match status" value="1"/>
</dbReference>
<feature type="binding site" evidence="18">
    <location>
        <position position="266"/>
    </location>
    <ligand>
        <name>Mg(2+)</name>
        <dbReference type="ChEBI" id="CHEBI:18420"/>
    </ligand>
</feature>
<comment type="similarity">
    <text evidence="3 18">In the N-terminal section; belongs to the N-acetylglucosamine-1-phosphate uridyltransferase family.</text>
</comment>
<dbReference type="InterPro" id="IPR011004">
    <property type="entry name" value="Trimer_LpxA-like_sf"/>
</dbReference>
<feature type="binding site" evidence="18">
    <location>
        <position position="405"/>
    </location>
    <ligand>
        <name>UDP-N-acetyl-alpha-D-glucosamine</name>
        <dbReference type="ChEBI" id="CHEBI:57705"/>
    </ligand>
</feature>
<feature type="active site" description="Proton acceptor" evidence="18">
    <location>
        <position position="402"/>
    </location>
</feature>
<dbReference type="PANTHER" id="PTHR43584:SF3">
    <property type="entry name" value="BIFUNCTIONAL PROTEIN GLMU"/>
    <property type="match status" value="1"/>
</dbReference>
<dbReference type="GO" id="GO:0008360">
    <property type="term" value="P:regulation of cell shape"/>
    <property type="evidence" value="ECO:0007669"/>
    <property type="project" value="UniProtKB-KW"/>
</dbReference>
<comment type="pathway">
    <text evidence="18">Nucleotide-sugar biosynthesis; UDP-N-acetyl-alpha-D-glucosamine biosynthesis; N-acetyl-alpha-D-glucosamine 1-phosphate from alpha-D-glucosamine 6-phosphate (route II): step 2/2.</text>
</comment>
<name>A0A450S586_9GAMM</name>
<dbReference type="SUPFAM" id="SSF51161">
    <property type="entry name" value="Trimeric LpxA-like enzymes"/>
    <property type="match status" value="1"/>
</dbReference>
<comment type="pathway">
    <text evidence="18">Nucleotide-sugar biosynthesis; UDP-N-acetyl-alpha-D-glucosamine biosynthesis; UDP-N-acetyl-alpha-D-glucosamine from N-acetyl-alpha-D-glucosamine 1-phosphate: step 1/1.</text>
</comment>
<dbReference type="GO" id="GO:0009245">
    <property type="term" value="P:lipid A biosynthetic process"/>
    <property type="evidence" value="ECO:0007669"/>
    <property type="project" value="UniProtKB-UniRule"/>
</dbReference>
<keyword evidence="5 18" id="KW-0808">Transferase</keyword>
<feature type="domain" description="Mannose-1-phosphate guanyltransferase C-terminal" evidence="20">
    <location>
        <begin position="302"/>
        <end position="394"/>
    </location>
</feature>
<evidence type="ECO:0000256" key="5">
    <source>
        <dbReference type="ARBA" id="ARBA00022679"/>
    </source>
</evidence>
<feature type="region of interest" description="N-acetyltransferase" evidence="18">
    <location>
        <begin position="290"/>
        <end position="490"/>
    </location>
</feature>
<dbReference type="UniPathway" id="UPA00973"/>
<keyword evidence="7 18" id="KW-0479">Metal-binding</keyword>
<evidence type="ECO:0000256" key="15">
    <source>
        <dbReference type="ARBA" id="ARBA00048247"/>
    </source>
</evidence>
<dbReference type="Pfam" id="PF00132">
    <property type="entry name" value="Hexapep"/>
    <property type="match status" value="1"/>
</dbReference>
<dbReference type="InterPro" id="IPR038009">
    <property type="entry name" value="GlmU_C_LbH"/>
</dbReference>
<comment type="similarity">
    <text evidence="2 18">In the C-terminal section; belongs to the transferase hexapeptide repeat family.</text>
</comment>
<evidence type="ECO:0000256" key="8">
    <source>
        <dbReference type="ARBA" id="ARBA00022737"/>
    </source>
</evidence>
<keyword evidence="6 18" id="KW-0548">Nucleotidyltransferase</keyword>
<evidence type="ECO:0000256" key="17">
    <source>
        <dbReference type="ARBA" id="ARBA00049628"/>
    </source>
</evidence>
<protein>
    <recommendedName>
        <fullName evidence="18">Bifunctional protein GlmU</fullName>
    </recommendedName>
    <domain>
        <recommendedName>
            <fullName evidence="18">UDP-N-acetylglucosamine pyrophosphorylase</fullName>
            <ecNumber evidence="18">2.7.7.23</ecNumber>
        </recommendedName>
        <alternativeName>
            <fullName evidence="18">N-acetylglucosamine-1-phosphate uridyltransferase</fullName>
        </alternativeName>
    </domain>
    <domain>
        <recommendedName>
            <fullName evidence="18">Glucosamine-1-phosphate N-acetyltransferase</fullName>
            <ecNumber evidence="18">2.3.1.157</ecNumber>
        </recommendedName>
    </domain>
</protein>
<dbReference type="GO" id="GO:0006048">
    <property type="term" value="P:UDP-N-acetylglucosamine biosynthetic process"/>
    <property type="evidence" value="ECO:0007669"/>
    <property type="project" value="UniProtKB-UniPathway"/>
</dbReference>
<gene>
    <name evidence="18" type="primary">glmU</name>
    <name evidence="22" type="ORF">BECKDK2373B_GA0170837_101511</name>
    <name evidence="21" type="ORF">BECKDK2373C_GA0170839_100218</name>
</gene>
<feature type="binding site" evidence="18">
    <location>
        <position position="193"/>
    </location>
    <ligand>
        <name>UDP-N-acetyl-alpha-D-glucosamine</name>
        <dbReference type="ChEBI" id="CHEBI:57705"/>
    </ligand>
</feature>
<evidence type="ECO:0000256" key="2">
    <source>
        <dbReference type="ARBA" id="ARBA00007707"/>
    </source>
</evidence>
<evidence type="ECO:0000256" key="11">
    <source>
        <dbReference type="ARBA" id="ARBA00022984"/>
    </source>
</evidence>
<feature type="binding site" evidence="18">
    <location>
        <position position="143"/>
    </location>
    <ligand>
        <name>Mg(2+)</name>
        <dbReference type="ChEBI" id="CHEBI:18420"/>
    </ligand>
</feature>
<evidence type="ECO:0000256" key="3">
    <source>
        <dbReference type="ARBA" id="ARBA00007947"/>
    </source>
</evidence>
<evidence type="ECO:0000256" key="13">
    <source>
        <dbReference type="ARBA" id="ARBA00023315"/>
    </source>
</evidence>
<dbReference type="InterPro" id="IPR005882">
    <property type="entry name" value="Bifunctional_GlmU"/>
</dbReference>
<evidence type="ECO:0000256" key="12">
    <source>
        <dbReference type="ARBA" id="ARBA00023268"/>
    </source>
</evidence>
<dbReference type="UniPathway" id="UPA00113">
    <property type="reaction ID" value="UER00532"/>
</dbReference>
<feature type="binding site" evidence="18">
    <location>
        <begin position="141"/>
        <end position="143"/>
    </location>
    <ligand>
        <name>UDP-N-acetyl-alpha-D-glucosamine</name>
        <dbReference type="ChEBI" id="CHEBI:57705"/>
    </ligand>
</feature>
<dbReference type="CDD" id="cd02540">
    <property type="entry name" value="GT2_GlmU_N_bac"/>
    <property type="match status" value="1"/>
</dbReference>